<dbReference type="EMBL" id="JAQQBR010000808">
    <property type="protein sequence ID" value="KAK0169570.1"/>
    <property type="molecule type" value="Genomic_DNA"/>
</dbReference>
<evidence type="ECO:0000313" key="3">
    <source>
        <dbReference type="Proteomes" id="UP001168972"/>
    </source>
</evidence>
<comment type="caution">
    <text evidence="2">The sequence shown here is derived from an EMBL/GenBank/DDBJ whole genome shotgun (WGS) entry which is preliminary data.</text>
</comment>
<proteinExistence type="predicted"/>
<organism evidence="2 3">
    <name type="scientific">Microctonus hyperodae</name>
    <name type="common">Parasitoid wasp</name>
    <dbReference type="NCBI Taxonomy" id="165561"/>
    <lineage>
        <taxon>Eukaryota</taxon>
        <taxon>Metazoa</taxon>
        <taxon>Ecdysozoa</taxon>
        <taxon>Arthropoda</taxon>
        <taxon>Hexapoda</taxon>
        <taxon>Insecta</taxon>
        <taxon>Pterygota</taxon>
        <taxon>Neoptera</taxon>
        <taxon>Endopterygota</taxon>
        <taxon>Hymenoptera</taxon>
        <taxon>Apocrita</taxon>
        <taxon>Ichneumonoidea</taxon>
        <taxon>Braconidae</taxon>
        <taxon>Euphorinae</taxon>
        <taxon>Microctonus</taxon>
    </lineage>
</organism>
<evidence type="ECO:0000313" key="2">
    <source>
        <dbReference type="EMBL" id="KAK0169570.1"/>
    </source>
</evidence>
<accession>A0AA39KPY9</accession>
<dbReference type="Proteomes" id="UP001168972">
    <property type="component" value="Unassembled WGS sequence"/>
</dbReference>
<gene>
    <name evidence="2" type="ORF">PV327_011489</name>
</gene>
<reference evidence="2" key="2">
    <citation type="submission" date="2023-03" db="EMBL/GenBank/DDBJ databases">
        <authorList>
            <person name="Inwood S.N."/>
            <person name="Skelly J.G."/>
            <person name="Guhlin J."/>
            <person name="Harrop T.W.R."/>
            <person name="Goldson S.G."/>
            <person name="Dearden P.K."/>
        </authorList>
    </citation>
    <scope>NUCLEOTIDE SEQUENCE</scope>
    <source>
        <strain evidence="2">Lincoln</strain>
        <tissue evidence="2">Whole body</tissue>
    </source>
</reference>
<name>A0AA39KPY9_MICHY</name>
<feature type="non-terminal residue" evidence="2">
    <location>
        <position position="178"/>
    </location>
</feature>
<sequence>PDHLKTGYLFSNLLMDESQIRNYLSPKYTVRIAGSFDMGWPTKGSGRSYDSLSRTAGIIGDNDSSAINAARNSVDYEIIKHDDLNHTGKGLVSELYKNIKCSKELNASIIKYLDRSFKYCVSKNKGNELEMARAIENIPNHCFNDHKNCGEWCRYLKDPDSYQHSTIGEGLTDPRLYE</sequence>
<dbReference type="Pfam" id="PF20700">
    <property type="entry name" value="Mutator"/>
    <property type="match status" value="1"/>
</dbReference>
<dbReference type="AlphaFoldDB" id="A0AA39KPY9"/>
<dbReference type="InterPro" id="IPR049012">
    <property type="entry name" value="Mutator_transp_dom"/>
</dbReference>
<feature type="domain" description="Mutator-like transposase" evidence="1">
    <location>
        <begin position="58"/>
        <end position="153"/>
    </location>
</feature>
<feature type="non-terminal residue" evidence="2">
    <location>
        <position position="1"/>
    </location>
</feature>
<protein>
    <recommendedName>
        <fullName evidence="1">Mutator-like transposase domain-containing protein</fullName>
    </recommendedName>
</protein>
<evidence type="ECO:0000259" key="1">
    <source>
        <dbReference type="Pfam" id="PF20700"/>
    </source>
</evidence>
<reference evidence="2" key="1">
    <citation type="journal article" date="2023" name="bioRxiv">
        <title>Scaffold-level genome assemblies of two parasitoid biocontrol wasps reveal the parthenogenesis mechanism and an associated novel virus.</title>
        <authorList>
            <person name="Inwood S."/>
            <person name="Skelly J."/>
            <person name="Guhlin J."/>
            <person name="Harrop T."/>
            <person name="Goldson S."/>
            <person name="Dearden P."/>
        </authorList>
    </citation>
    <scope>NUCLEOTIDE SEQUENCE</scope>
    <source>
        <strain evidence="2">Lincoln</strain>
        <tissue evidence="2">Whole body</tissue>
    </source>
</reference>
<keyword evidence="3" id="KW-1185">Reference proteome</keyword>